<sequence length="101" mass="11550">MTPLTFEIGLDSFGEVATDDGRTLSDAETVRLLLGRRLPGSRRRARRGRSRPAHDLHLSRFDLTYDIMRLPRQARSRTIELLGREVAPLVRELLTKESTHV</sequence>
<keyword evidence="2" id="KW-1185">Reference proteome</keyword>
<reference evidence="2" key="1">
    <citation type="journal article" date="2019" name="Int. J. Syst. Evol. Microbiol.">
        <title>The Global Catalogue of Microorganisms (GCM) 10K type strain sequencing project: providing services to taxonomists for standard genome sequencing and annotation.</title>
        <authorList>
            <consortium name="The Broad Institute Genomics Platform"/>
            <consortium name="The Broad Institute Genome Sequencing Center for Infectious Disease"/>
            <person name="Wu L."/>
            <person name="Ma J."/>
        </authorList>
    </citation>
    <scope>NUCLEOTIDE SEQUENCE [LARGE SCALE GENOMIC DNA]</scope>
    <source>
        <strain evidence="2">CGMCC 4.7020</strain>
    </source>
</reference>
<name>A0ABW3XUJ4_9ACTN</name>
<proteinExistence type="predicted"/>
<evidence type="ECO:0000313" key="1">
    <source>
        <dbReference type="EMBL" id="MFD1312295.1"/>
    </source>
</evidence>
<accession>A0ABW3XUJ4</accession>
<evidence type="ECO:0000313" key="2">
    <source>
        <dbReference type="Proteomes" id="UP001597058"/>
    </source>
</evidence>
<gene>
    <name evidence="1" type="ORF">ACFQ5X_41700</name>
</gene>
<protein>
    <submittedName>
        <fullName evidence="1">Uncharacterized protein</fullName>
    </submittedName>
</protein>
<dbReference type="Proteomes" id="UP001597058">
    <property type="component" value="Unassembled WGS sequence"/>
</dbReference>
<dbReference type="RefSeq" id="WP_329284437.1">
    <property type="nucleotide sequence ID" value="NZ_JBHSKH010000039.1"/>
</dbReference>
<dbReference type="EMBL" id="JBHTMM010000112">
    <property type="protein sequence ID" value="MFD1312295.1"/>
    <property type="molecule type" value="Genomic_DNA"/>
</dbReference>
<comment type="caution">
    <text evidence="1">The sequence shown here is derived from an EMBL/GenBank/DDBJ whole genome shotgun (WGS) entry which is preliminary data.</text>
</comment>
<organism evidence="1 2">
    <name type="scientific">Streptomyces kaempferi</name>
    <dbReference type="NCBI Taxonomy" id="333725"/>
    <lineage>
        <taxon>Bacteria</taxon>
        <taxon>Bacillati</taxon>
        <taxon>Actinomycetota</taxon>
        <taxon>Actinomycetes</taxon>
        <taxon>Kitasatosporales</taxon>
        <taxon>Streptomycetaceae</taxon>
        <taxon>Streptomyces</taxon>
    </lineage>
</organism>